<keyword evidence="2" id="KW-0472">Membrane</keyword>
<feature type="chain" id="PRO_5013055130" evidence="5">
    <location>
        <begin position="25"/>
        <end position="241"/>
    </location>
</feature>
<dbReference type="PANTHER" id="PTHR35535:SF1">
    <property type="entry name" value="HEAT SHOCK PROTEIN HSLJ"/>
    <property type="match status" value="1"/>
</dbReference>
<proteinExistence type="predicted"/>
<sequence length="241" mass="25092">MSKTLTAAACACLLIELASINTVAAESVPQELVGSWRAEAIVGEGVVDEFETVLEIREDGTYGGMGGCNIFTGAFTLSGRAITFGPTAAARKMCEPAVMEQEQKFFDALRNGLDWSVDGTRLTLAGPDGTPVMRLVSTEAAAAGGAEVILHVPGAGAVDRQTVRYDCGGEGVEAEYINAGPLSLVTFSVGGHYIAASGIISGSGARYAGGRYIWWTEGEEATLFDVTKGEDDPGVVCVRRG</sequence>
<dbReference type="OrthoDB" id="9809132at2"/>
<dbReference type="eggNOG" id="COG3187">
    <property type="taxonomic scope" value="Bacteria"/>
</dbReference>
<evidence type="ECO:0000259" key="6">
    <source>
        <dbReference type="Pfam" id="PF03724"/>
    </source>
</evidence>
<accession>A0A249PFL0</accession>
<keyword evidence="9" id="KW-1185">Reference proteome</keyword>
<feature type="domain" description="DUF306" evidence="6">
    <location>
        <begin position="30"/>
        <end position="135"/>
    </location>
</feature>
<keyword evidence="3" id="KW-0564">Palmitate</keyword>
<protein>
    <submittedName>
        <fullName evidence="8">Membrane-bound lysozyme inhibitor of c-type lysozyme</fullName>
    </submittedName>
</protein>
<evidence type="ECO:0000313" key="8">
    <source>
        <dbReference type="EMBL" id="ASY64497.1"/>
    </source>
</evidence>
<dbReference type="PANTHER" id="PTHR35535">
    <property type="entry name" value="HEAT SHOCK PROTEIN HSLJ"/>
    <property type="match status" value="1"/>
</dbReference>
<evidence type="ECO:0000259" key="7">
    <source>
        <dbReference type="Pfam" id="PF09864"/>
    </source>
</evidence>
<feature type="signal peptide" evidence="5">
    <location>
        <begin position="1"/>
        <end position="24"/>
    </location>
</feature>
<dbReference type="AlphaFoldDB" id="A0A249PFL0"/>
<dbReference type="SUPFAM" id="SSF141488">
    <property type="entry name" value="YdhA-like"/>
    <property type="match status" value="1"/>
</dbReference>
<evidence type="ECO:0000256" key="1">
    <source>
        <dbReference type="ARBA" id="ARBA00022729"/>
    </source>
</evidence>
<dbReference type="InterPro" id="IPR018660">
    <property type="entry name" value="MliC"/>
</dbReference>
<keyword evidence="1 5" id="KW-0732">Signal</keyword>
<reference evidence="8 9" key="1">
    <citation type="submission" date="2017-08" db="EMBL/GenBank/DDBJ databases">
        <title>Multipartite genome sequences of Sinorhizobium species nodulating soybeans.</title>
        <authorList>
            <person name="Tian C.F."/>
        </authorList>
    </citation>
    <scope>NUCLEOTIDE SEQUENCE [LARGE SCALE GENOMIC DNA]</scope>
    <source>
        <strain evidence="8 9">CCBAU 05684</strain>
    </source>
</reference>
<dbReference type="InterPro" id="IPR053147">
    <property type="entry name" value="Hsp_HslJ-like"/>
</dbReference>
<dbReference type="InterPro" id="IPR036328">
    <property type="entry name" value="MliC_sf"/>
</dbReference>
<dbReference type="Gene3D" id="2.40.128.200">
    <property type="match status" value="1"/>
</dbReference>
<dbReference type="InterPro" id="IPR005184">
    <property type="entry name" value="DUF306_Meta_HslJ"/>
</dbReference>
<gene>
    <name evidence="8" type="ORF">SJ05684_c30730</name>
</gene>
<name>A0A249PFL0_9HYPH</name>
<evidence type="ECO:0000256" key="2">
    <source>
        <dbReference type="ARBA" id="ARBA00023136"/>
    </source>
</evidence>
<dbReference type="InterPro" id="IPR038670">
    <property type="entry name" value="HslJ-like_sf"/>
</dbReference>
<dbReference type="RefSeq" id="WP_034853141.1">
    <property type="nucleotide sequence ID" value="NZ_AJQT01000025.1"/>
</dbReference>
<dbReference type="Proteomes" id="UP000217211">
    <property type="component" value="Chromosome"/>
</dbReference>
<dbReference type="KEGG" id="esj:SJ05684_c30730"/>
<dbReference type="Gene3D" id="2.40.128.270">
    <property type="match status" value="1"/>
</dbReference>
<dbReference type="EMBL" id="CP023067">
    <property type="protein sequence ID" value="ASY64497.1"/>
    <property type="molecule type" value="Genomic_DNA"/>
</dbReference>
<dbReference type="Pfam" id="PF09864">
    <property type="entry name" value="MliC"/>
    <property type="match status" value="1"/>
</dbReference>
<organism evidence="8 9">
    <name type="scientific">Sinorhizobium sojae CCBAU 05684</name>
    <dbReference type="NCBI Taxonomy" id="716928"/>
    <lineage>
        <taxon>Bacteria</taxon>
        <taxon>Pseudomonadati</taxon>
        <taxon>Pseudomonadota</taxon>
        <taxon>Alphaproteobacteria</taxon>
        <taxon>Hyphomicrobiales</taxon>
        <taxon>Rhizobiaceae</taxon>
        <taxon>Sinorhizobium/Ensifer group</taxon>
        <taxon>Sinorhizobium</taxon>
    </lineage>
</organism>
<evidence type="ECO:0000313" key="9">
    <source>
        <dbReference type="Proteomes" id="UP000217211"/>
    </source>
</evidence>
<evidence type="ECO:0000256" key="5">
    <source>
        <dbReference type="SAM" id="SignalP"/>
    </source>
</evidence>
<dbReference type="STRING" id="716928.GCA_000261485_01405"/>
<feature type="domain" description="C-type lysozyme inhibitor" evidence="7">
    <location>
        <begin position="165"/>
        <end position="229"/>
    </location>
</feature>
<dbReference type="Pfam" id="PF03724">
    <property type="entry name" value="META"/>
    <property type="match status" value="1"/>
</dbReference>
<keyword evidence="4" id="KW-0449">Lipoprotein</keyword>
<evidence type="ECO:0000256" key="4">
    <source>
        <dbReference type="ARBA" id="ARBA00023288"/>
    </source>
</evidence>
<evidence type="ECO:0000256" key="3">
    <source>
        <dbReference type="ARBA" id="ARBA00023139"/>
    </source>
</evidence>
<dbReference type="eggNOG" id="COG3895">
    <property type="taxonomic scope" value="Bacteria"/>
</dbReference>